<dbReference type="EMBL" id="BMEO01000001">
    <property type="protein sequence ID" value="GGF84855.1"/>
    <property type="molecule type" value="Genomic_DNA"/>
</dbReference>
<evidence type="ECO:0000313" key="3">
    <source>
        <dbReference type="Proteomes" id="UP000605253"/>
    </source>
</evidence>
<dbReference type="RefSeq" id="WP_188363828.1">
    <property type="nucleotide sequence ID" value="NZ_BAABJF010000011.1"/>
</dbReference>
<sequence>MGLADVNSLALGVMIFFRWPESALWFIGLMMDIELIFHDWAYVILTLAVKSLK</sequence>
<protein>
    <submittedName>
        <fullName evidence="2">Uncharacterized protein</fullName>
    </submittedName>
</protein>
<keyword evidence="1" id="KW-0812">Transmembrane</keyword>
<evidence type="ECO:0000256" key="1">
    <source>
        <dbReference type="SAM" id="Phobius"/>
    </source>
</evidence>
<proteinExistence type="predicted"/>
<gene>
    <name evidence="2" type="ORF">GCM10011365_02310</name>
</gene>
<keyword evidence="3" id="KW-1185">Reference proteome</keyword>
<dbReference type="Proteomes" id="UP000605253">
    <property type="component" value="Unassembled WGS sequence"/>
</dbReference>
<reference evidence="2" key="1">
    <citation type="journal article" date="2014" name="Int. J. Syst. Evol. Microbiol.">
        <title>Complete genome sequence of Corynebacterium casei LMG S-19264T (=DSM 44701T), isolated from a smear-ripened cheese.</title>
        <authorList>
            <consortium name="US DOE Joint Genome Institute (JGI-PGF)"/>
            <person name="Walter F."/>
            <person name="Albersmeier A."/>
            <person name="Kalinowski J."/>
            <person name="Ruckert C."/>
        </authorList>
    </citation>
    <scope>NUCLEOTIDE SEQUENCE</scope>
    <source>
        <strain evidence="2">CGMCC 1.12181</strain>
    </source>
</reference>
<keyword evidence="1" id="KW-1133">Transmembrane helix</keyword>
<name>A0A917CGI4_9GAMM</name>
<reference evidence="2" key="2">
    <citation type="submission" date="2020-09" db="EMBL/GenBank/DDBJ databases">
        <authorList>
            <person name="Sun Q."/>
            <person name="Zhou Y."/>
        </authorList>
    </citation>
    <scope>NUCLEOTIDE SEQUENCE</scope>
    <source>
        <strain evidence="2">CGMCC 1.12181</strain>
    </source>
</reference>
<comment type="caution">
    <text evidence="2">The sequence shown here is derived from an EMBL/GenBank/DDBJ whole genome shotgun (WGS) entry which is preliminary data.</text>
</comment>
<accession>A0A917CGI4</accession>
<dbReference type="AlphaFoldDB" id="A0A917CGI4"/>
<organism evidence="2 3">
    <name type="scientific">Marinicella pacifica</name>
    <dbReference type="NCBI Taxonomy" id="1171543"/>
    <lineage>
        <taxon>Bacteria</taxon>
        <taxon>Pseudomonadati</taxon>
        <taxon>Pseudomonadota</taxon>
        <taxon>Gammaproteobacteria</taxon>
        <taxon>Lysobacterales</taxon>
        <taxon>Marinicellaceae</taxon>
        <taxon>Marinicella</taxon>
    </lineage>
</organism>
<feature type="transmembrane region" description="Helical" evidence="1">
    <location>
        <begin position="23"/>
        <end position="49"/>
    </location>
</feature>
<evidence type="ECO:0000313" key="2">
    <source>
        <dbReference type="EMBL" id="GGF84855.1"/>
    </source>
</evidence>
<keyword evidence="1" id="KW-0472">Membrane</keyword>